<reference evidence="2 3" key="1">
    <citation type="submission" date="2016-11" db="EMBL/GenBank/DDBJ databases">
        <title>Draft Genome Sequences of Nine Cyanobacterial Strains from Diverse Habitats.</title>
        <authorList>
            <person name="Zhu T."/>
            <person name="Hou S."/>
            <person name="Lu X."/>
            <person name="Hess W.R."/>
        </authorList>
    </citation>
    <scope>NUCLEOTIDE SEQUENCE [LARGE SCALE GENOMIC DNA]</scope>
    <source>
        <strain evidence="2 3">IAM M-71</strain>
    </source>
</reference>
<name>A0A1U7I9Q2_9CYAN</name>
<evidence type="ECO:0000256" key="1">
    <source>
        <dbReference type="SAM" id="SignalP"/>
    </source>
</evidence>
<gene>
    <name evidence="2" type="ORF">NIES2119_23900</name>
</gene>
<evidence type="ECO:0000313" key="2">
    <source>
        <dbReference type="EMBL" id="OKH33266.1"/>
    </source>
</evidence>
<dbReference type="AlphaFoldDB" id="A0A1U7I9Q2"/>
<dbReference type="Pfam" id="PF10989">
    <property type="entry name" value="DUF2808"/>
    <property type="match status" value="1"/>
</dbReference>
<proteinExistence type="predicted"/>
<dbReference type="RefSeq" id="WP_073596003.1">
    <property type="nucleotide sequence ID" value="NZ_MRCE01000031.1"/>
</dbReference>
<sequence>MKNIRNWVKPLFIVVSGWCLLPLSPATMALAESPLLVATTTTFNAIGVKQAVYYFTLQVPANSREPVQRVTFTQRQGLEQIGFDEKGSYAFVGTPNRQGEKLAIALSTNDRQNQTTTVTFNQPLAPGQTVTIALRPFRNPAYEGVYLFELAALPSAPSTQTQTIGIGRLQFYQD</sequence>
<accession>A0A1U7I9Q2</accession>
<comment type="caution">
    <text evidence="2">The sequence shown here is derived from an EMBL/GenBank/DDBJ whole genome shotgun (WGS) entry which is preliminary data.</text>
</comment>
<protein>
    <recommendedName>
        <fullName evidence="4">DUF2808 domain-containing protein</fullName>
    </recommendedName>
</protein>
<evidence type="ECO:0000313" key="3">
    <source>
        <dbReference type="Proteomes" id="UP000185860"/>
    </source>
</evidence>
<dbReference type="EMBL" id="MRCE01000031">
    <property type="protein sequence ID" value="OKH33266.1"/>
    <property type="molecule type" value="Genomic_DNA"/>
</dbReference>
<feature type="chain" id="PRO_5012414291" description="DUF2808 domain-containing protein" evidence="1">
    <location>
        <begin position="32"/>
        <end position="174"/>
    </location>
</feature>
<dbReference type="OrthoDB" id="423147at2"/>
<organism evidence="2 3">
    <name type="scientific">[Phormidium ambiguum] IAM M-71</name>
    <dbReference type="NCBI Taxonomy" id="454136"/>
    <lineage>
        <taxon>Bacteria</taxon>
        <taxon>Bacillati</taxon>
        <taxon>Cyanobacteriota</taxon>
        <taxon>Cyanophyceae</taxon>
        <taxon>Oscillatoriophycideae</taxon>
        <taxon>Aerosakkonematales</taxon>
        <taxon>Aerosakkonemataceae</taxon>
        <taxon>Floridanema</taxon>
    </lineage>
</organism>
<dbReference type="InterPro" id="IPR021256">
    <property type="entry name" value="DUF2808"/>
</dbReference>
<dbReference type="Proteomes" id="UP000185860">
    <property type="component" value="Unassembled WGS sequence"/>
</dbReference>
<dbReference type="STRING" id="454136.NIES2119_23900"/>
<keyword evidence="1" id="KW-0732">Signal</keyword>
<evidence type="ECO:0008006" key="4">
    <source>
        <dbReference type="Google" id="ProtNLM"/>
    </source>
</evidence>
<feature type="signal peptide" evidence="1">
    <location>
        <begin position="1"/>
        <end position="31"/>
    </location>
</feature>